<evidence type="ECO:0000256" key="3">
    <source>
        <dbReference type="ARBA" id="ARBA00023089"/>
    </source>
</evidence>
<dbReference type="PANTHER" id="PTHR31791:SF9">
    <property type="entry name" value="FRIGIDA-LIKE PROTEIN"/>
    <property type="match status" value="1"/>
</dbReference>
<feature type="region of interest" description="Disordered" evidence="5">
    <location>
        <begin position="352"/>
        <end position="427"/>
    </location>
</feature>
<evidence type="ECO:0000256" key="1">
    <source>
        <dbReference type="ARBA" id="ARBA00008956"/>
    </source>
</evidence>
<keyword evidence="4" id="KW-0217">Developmental protein</keyword>
<keyword evidence="2 4" id="KW-0221">Differentiation</keyword>
<accession>A0A811MEP8</accession>
<dbReference type="AlphaFoldDB" id="A0A811MEP8"/>
<dbReference type="InterPro" id="IPR012474">
    <property type="entry name" value="Frigida"/>
</dbReference>
<comment type="caution">
    <text evidence="6">The sequence shown here is derived from an EMBL/GenBank/DDBJ whole genome shotgun (WGS) entry which is preliminary data.</text>
</comment>
<name>A0A811MEP8_9POAL</name>
<reference evidence="6" key="1">
    <citation type="submission" date="2020-10" db="EMBL/GenBank/DDBJ databases">
        <authorList>
            <person name="Han B."/>
            <person name="Lu T."/>
            <person name="Zhao Q."/>
            <person name="Huang X."/>
            <person name="Zhao Y."/>
        </authorList>
    </citation>
    <scope>NUCLEOTIDE SEQUENCE</scope>
</reference>
<dbReference type="OrthoDB" id="1166059at2759"/>
<dbReference type="GO" id="GO:0009908">
    <property type="term" value="P:flower development"/>
    <property type="evidence" value="ECO:0007669"/>
    <property type="project" value="UniProtKB-KW"/>
</dbReference>
<dbReference type="PANTHER" id="PTHR31791">
    <property type="entry name" value="FRIGIDA-LIKE PROTEIN 3-RELATED"/>
    <property type="match status" value="1"/>
</dbReference>
<feature type="compositionally biased region" description="Low complexity" evidence="5">
    <location>
        <begin position="376"/>
        <end position="388"/>
    </location>
</feature>
<feature type="compositionally biased region" description="Low complexity" evidence="5">
    <location>
        <begin position="417"/>
        <end position="427"/>
    </location>
</feature>
<feature type="compositionally biased region" description="Low complexity" evidence="5">
    <location>
        <begin position="1"/>
        <end position="11"/>
    </location>
</feature>
<organism evidence="6 7">
    <name type="scientific">Miscanthus lutarioriparius</name>
    <dbReference type="NCBI Taxonomy" id="422564"/>
    <lineage>
        <taxon>Eukaryota</taxon>
        <taxon>Viridiplantae</taxon>
        <taxon>Streptophyta</taxon>
        <taxon>Embryophyta</taxon>
        <taxon>Tracheophyta</taxon>
        <taxon>Spermatophyta</taxon>
        <taxon>Magnoliopsida</taxon>
        <taxon>Liliopsida</taxon>
        <taxon>Poales</taxon>
        <taxon>Poaceae</taxon>
        <taxon>PACMAD clade</taxon>
        <taxon>Panicoideae</taxon>
        <taxon>Andropogonodae</taxon>
        <taxon>Andropogoneae</taxon>
        <taxon>Saccharinae</taxon>
        <taxon>Miscanthus</taxon>
    </lineage>
</organism>
<keyword evidence="3 4" id="KW-0287">Flowering</keyword>
<feature type="compositionally biased region" description="Low complexity" evidence="5">
    <location>
        <begin position="352"/>
        <end position="369"/>
    </location>
</feature>
<protein>
    <recommendedName>
        <fullName evidence="4">FRIGIDA-like protein</fullName>
    </recommendedName>
</protein>
<evidence type="ECO:0000313" key="7">
    <source>
        <dbReference type="Proteomes" id="UP000604825"/>
    </source>
</evidence>
<dbReference type="EMBL" id="CAJGYO010000001">
    <property type="protein sequence ID" value="CAD6205768.1"/>
    <property type="molecule type" value="Genomic_DNA"/>
</dbReference>
<evidence type="ECO:0000256" key="4">
    <source>
        <dbReference type="RuleBase" id="RU364012"/>
    </source>
</evidence>
<dbReference type="Proteomes" id="UP000604825">
    <property type="component" value="Unassembled WGS sequence"/>
</dbReference>
<comment type="similarity">
    <text evidence="1 4">Belongs to the Frigida family.</text>
</comment>
<sequence length="427" mass="45292">MEEAAVNANAARECREDEAEEGEWLQHPHAAGGGETSALTRAVAAACANMDPSALVDVLRLSGRSSLRAFLPVLLGAPDPHALLVRAVGGFLDLASAPLGRDTSEWWANCVALIECAPRLVAPSPDALAQAKRLAGHWKEMVVAGPAGAGGRDIGGMAGWGLLTFIASYSIAPEFDADEIIRLFDNIAPQVKDNCVELCKRLGLIGKMNGTSSSTSTLNDEFTCLISKAQFINHFIENGQPLDAIRLAYTFSLTDKYPPLTIMNDYVVNAKKTAEDILSKESYTLESLNQAMAKKVDALIFSWSAVDGCDIDSVQRNSIKAEITQLLHKYANKQQSLAAEFSRAVSAVATNATGGTAEAAATATSWTAAKTRRETAPAAEATKDAASAHSESTRPAGAGNVAKPEKERTKQKESQEETAQAETAATE</sequence>
<feature type="region of interest" description="Disordered" evidence="5">
    <location>
        <begin position="1"/>
        <end position="33"/>
    </location>
</feature>
<keyword evidence="7" id="KW-1185">Reference proteome</keyword>
<feature type="compositionally biased region" description="Basic and acidic residues" evidence="5">
    <location>
        <begin position="403"/>
        <end position="415"/>
    </location>
</feature>
<dbReference type="Pfam" id="PF07899">
    <property type="entry name" value="Frigida"/>
    <property type="match status" value="2"/>
</dbReference>
<proteinExistence type="inferred from homology"/>
<gene>
    <name evidence="6" type="ORF">NCGR_LOCUS3537</name>
</gene>
<dbReference type="GO" id="GO:0030154">
    <property type="term" value="P:cell differentiation"/>
    <property type="evidence" value="ECO:0007669"/>
    <property type="project" value="UniProtKB-KW"/>
</dbReference>
<evidence type="ECO:0000256" key="5">
    <source>
        <dbReference type="SAM" id="MobiDB-lite"/>
    </source>
</evidence>
<evidence type="ECO:0000313" key="6">
    <source>
        <dbReference type="EMBL" id="CAD6205768.1"/>
    </source>
</evidence>
<evidence type="ECO:0000256" key="2">
    <source>
        <dbReference type="ARBA" id="ARBA00022782"/>
    </source>
</evidence>